<evidence type="ECO:0000256" key="6">
    <source>
        <dbReference type="ARBA" id="ARBA00022660"/>
    </source>
</evidence>
<evidence type="ECO:0000256" key="14">
    <source>
        <dbReference type="ARBA" id="ARBA00023136"/>
    </source>
</evidence>
<accession>K4EJF2</accession>
<sequence>MLKLLIPMTLLLPTTMLCPKNHLSNTTLMFTFMLALLSMQWLKPSLDLTTTFSNMSTSIDPISAPLLVLTCWLSPLMILASKNHLLNEPTSRKRTFISTIILLQLSLTLAFSSSELILFFIMFESTLIPTLILITRWGNQMERLNAGIYFLFYTLIGSLPLLVALNYLHINNGTLSLIMFQLNPPNISNSWTHTMWWIAMLTAFMVKMPLYGLHLWLPKAHVEAPIAGSMILAGVLLKLGGYGIARMTLILNPITSSLCYPFMILSLWGIIMTGLICTRQTDLKSLIAYSSVSHMGLVIAALLVQTPWAFTGSIILMIAHGLTSSMLFCLANTNYERTHSRTLLLTRNLQLLMPLMTLWWLLAGLTNMALPPTINLMGELAIIMSLFSWAHMTIILTGLGSLLAAIYTLHMFLSTQWGGNLPPHLTSIMPSHTREHLLMALHILPLTLLMMKPQLISNCM</sequence>
<feature type="transmembrane region" description="Helical" evidence="16">
    <location>
        <begin position="195"/>
        <end position="217"/>
    </location>
</feature>
<keyword evidence="14 16" id="KW-0472">Membrane</keyword>
<evidence type="ECO:0000256" key="13">
    <source>
        <dbReference type="ARBA" id="ARBA00023128"/>
    </source>
</evidence>
<feature type="transmembrane region" description="Helical" evidence="16">
    <location>
        <begin position="117"/>
        <end position="134"/>
    </location>
</feature>
<evidence type="ECO:0000256" key="7">
    <source>
        <dbReference type="ARBA" id="ARBA00022692"/>
    </source>
</evidence>
<dbReference type="InterPro" id="IPR003918">
    <property type="entry name" value="NADH_UbQ_OxRdtase"/>
</dbReference>
<dbReference type="PANTHER" id="PTHR43507:SF20">
    <property type="entry name" value="NADH-UBIQUINONE OXIDOREDUCTASE CHAIN 4"/>
    <property type="match status" value="1"/>
</dbReference>
<feature type="transmembrane region" description="Helical" evidence="16">
    <location>
        <begin position="93"/>
        <end position="111"/>
    </location>
</feature>
<keyword evidence="6 16" id="KW-0679">Respiratory chain</keyword>
<keyword evidence="17" id="KW-0732">Signal</keyword>
<evidence type="ECO:0000256" key="15">
    <source>
        <dbReference type="ARBA" id="ARBA00049551"/>
    </source>
</evidence>
<feature type="domain" description="NADH:ubiquinone oxidoreductase chain 4 N-terminal" evidence="19">
    <location>
        <begin position="1"/>
        <end position="110"/>
    </location>
</feature>
<dbReference type="GO" id="GO:0031966">
    <property type="term" value="C:mitochondrial membrane"/>
    <property type="evidence" value="ECO:0007669"/>
    <property type="project" value="UniProtKB-SubCell"/>
</dbReference>
<feature type="domain" description="NADH:quinone oxidoreductase/Mrp antiporter transmembrane" evidence="18">
    <location>
        <begin position="113"/>
        <end position="400"/>
    </location>
</feature>
<evidence type="ECO:0000313" key="20">
    <source>
        <dbReference type="EMBL" id="AEF33997.1"/>
    </source>
</evidence>
<evidence type="ECO:0000256" key="9">
    <source>
        <dbReference type="ARBA" id="ARBA00022982"/>
    </source>
</evidence>
<feature type="transmembrane region" description="Helical" evidence="16">
    <location>
        <begin position="224"/>
        <end position="244"/>
    </location>
</feature>
<evidence type="ECO:0000256" key="1">
    <source>
        <dbReference type="ARBA" id="ARBA00004225"/>
    </source>
</evidence>
<organism evidence="20">
    <name type="scientific">Podocnemis unifilis</name>
    <name type="common">Yellow-spotted Amazon river turtle</name>
    <name type="synonym">Emys cayennensis</name>
    <dbReference type="NCBI Taxonomy" id="227871"/>
    <lineage>
        <taxon>Eukaryota</taxon>
        <taxon>Metazoa</taxon>
        <taxon>Chordata</taxon>
        <taxon>Craniata</taxon>
        <taxon>Vertebrata</taxon>
        <taxon>Euteleostomi</taxon>
        <taxon>Archelosauria</taxon>
        <taxon>Testudinata</taxon>
        <taxon>Testudines</taxon>
        <taxon>Pleurodira</taxon>
        <taxon>Podocnemididae</taxon>
        <taxon>Podocnemis</taxon>
    </lineage>
</organism>
<feature type="transmembrane region" description="Helical" evidence="16">
    <location>
        <begin position="310"/>
        <end position="330"/>
    </location>
</feature>
<evidence type="ECO:0000256" key="17">
    <source>
        <dbReference type="SAM" id="SignalP"/>
    </source>
</evidence>
<dbReference type="PANTHER" id="PTHR43507">
    <property type="entry name" value="NADH-UBIQUINONE OXIDOREDUCTASE CHAIN 4"/>
    <property type="match status" value="1"/>
</dbReference>
<keyword evidence="8" id="KW-1278">Translocase</keyword>
<evidence type="ECO:0000256" key="16">
    <source>
        <dbReference type="RuleBase" id="RU003297"/>
    </source>
</evidence>
<evidence type="ECO:0000259" key="19">
    <source>
        <dbReference type="Pfam" id="PF01059"/>
    </source>
</evidence>
<evidence type="ECO:0000256" key="10">
    <source>
        <dbReference type="ARBA" id="ARBA00022989"/>
    </source>
</evidence>
<feature type="chain" id="PRO_5003878407" description="NADH-ubiquinone oxidoreductase chain 4" evidence="17">
    <location>
        <begin position="17"/>
        <end position="460"/>
    </location>
</feature>
<evidence type="ECO:0000256" key="12">
    <source>
        <dbReference type="ARBA" id="ARBA00023075"/>
    </source>
</evidence>
<keyword evidence="12 16" id="KW-0830">Ubiquinone</keyword>
<proteinExistence type="inferred from homology"/>
<dbReference type="InterPro" id="IPR001750">
    <property type="entry name" value="ND/Mrp_TM"/>
</dbReference>
<comment type="subcellular location">
    <subcellularLocation>
        <location evidence="1 16">Mitochondrion membrane</location>
        <topology evidence="1 16">Multi-pass membrane protein</topology>
    </subcellularLocation>
</comment>
<comment type="similarity">
    <text evidence="2 16">Belongs to the complex I subunit 4 family.</text>
</comment>
<dbReference type="Pfam" id="PF00361">
    <property type="entry name" value="Proton_antipo_M"/>
    <property type="match status" value="1"/>
</dbReference>
<feature type="transmembrane region" description="Helical" evidence="16">
    <location>
        <begin position="62"/>
        <end position="81"/>
    </location>
</feature>
<evidence type="ECO:0000256" key="2">
    <source>
        <dbReference type="ARBA" id="ARBA00009025"/>
    </source>
</evidence>
<dbReference type="GO" id="GO:0042773">
    <property type="term" value="P:ATP synthesis coupled electron transport"/>
    <property type="evidence" value="ECO:0007669"/>
    <property type="project" value="InterPro"/>
</dbReference>
<dbReference type="EC" id="7.1.1.2" evidence="3 16"/>
<keyword evidence="7 16" id="KW-0812">Transmembrane</keyword>
<feature type="transmembrane region" description="Helical" evidence="16">
    <location>
        <begin position="286"/>
        <end position="304"/>
    </location>
</feature>
<dbReference type="NCBIfam" id="TIGR01972">
    <property type="entry name" value="NDH_I_M"/>
    <property type="match status" value="1"/>
</dbReference>
<dbReference type="GO" id="GO:0048039">
    <property type="term" value="F:ubiquinone binding"/>
    <property type="evidence" value="ECO:0007669"/>
    <property type="project" value="TreeGrafter"/>
</dbReference>
<comment type="catalytic activity">
    <reaction evidence="15 16">
        <text>a ubiquinone + NADH + 5 H(+)(in) = a ubiquinol + NAD(+) + 4 H(+)(out)</text>
        <dbReference type="Rhea" id="RHEA:29091"/>
        <dbReference type="Rhea" id="RHEA-COMP:9565"/>
        <dbReference type="Rhea" id="RHEA-COMP:9566"/>
        <dbReference type="ChEBI" id="CHEBI:15378"/>
        <dbReference type="ChEBI" id="CHEBI:16389"/>
        <dbReference type="ChEBI" id="CHEBI:17976"/>
        <dbReference type="ChEBI" id="CHEBI:57540"/>
        <dbReference type="ChEBI" id="CHEBI:57945"/>
        <dbReference type="EC" id="7.1.1.2"/>
    </reaction>
</comment>
<evidence type="ECO:0000256" key="8">
    <source>
        <dbReference type="ARBA" id="ARBA00022967"/>
    </source>
</evidence>
<reference evidence="20" key="1">
    <citation type="submission" date="2011-04" db="EMBL/GenBank/DDBJ databases">
        <title>The complete mitochondrial genome sequence of Podocnemis unifilis.</title>
        <authorList>
            <person name="Nie L."/>
            <person name="Wang L."/>
        </authorList>
    </citation>
    <scope>NUCLEOTIDE SEQUENCE</scope>
</reference>
<feature type="transmembrane region" description="Helical" evidence="16">
    <location>
        <begin position="382"/>
        <end position="407"/>
    </location>
</feature>
<keyword evidence="9 16" id="KW-0249">Electron transport</keyword>
<geneLocation type="mitochondrion" evidence="20"/>
<keyword evidence="13 16" id="KW-0496">Mitochondrion</keyword>
<feature type="signal peptide" evidence="17">
    <location>
        <begin position="1"/>
        <end position="16"/>
    </location>
</feature>
<dbReference type="GO" id="GO:0008137">
    <property type="term" value="F:NADH dehydrogenase (ubiquinone) activity"/>
    <property type="evidence" value="ECO:0007669"/>
    <property type="project" value="UniProtKB-UniRule"/>
</dbReference>
<evidence type="ECO:0000256" key="4">
    <source>
        <dbReference type="ARBA" id="ARBA00021006"/>
    </source>
</evidence>
<evidence type="ECO:0000256" key="3">
    <source>
        <dbReference type="ARBA" id="ARBA00012944"/>
    </source>
</evidence>
<dbReference type="InterPro" id="IPR010227">
    <property type="entry name" value="NADH_Q_OxRdtase_chainM/4"/>
</dbReference>
<evidence type="ECO:0000256" key="5">
    <source>
        <dbReference type="ARBA" id="ARBA00022448"/>
    </source>
</evidence>
<name>K4EJF2_PODUN</name>
<keyword evidence="11 16" id="KW-0520">NAD</keyword>
<gene>
    <name evidence="20" type="primary">ND4</name>
</gene>
<evidence type="ECO:0000256" key="11">
    <source>
        <dbReference type="ARBA" id="ARBA00023027"/>
    </source>
</evidence>
<keyword evidence="10 16" id="KW-1133">Transmembrane helix</keyword>
<feature type="transmembrane region" description="Helical" evidence="16">
    <location>
        <begin position="21"/>
        <end position="42"/>
    </location>
</feature>
<protein>
    <recommendedName>
        <fullName evidence="4 16">NADH-ubiquinone oxidoreductase chain 4</fullName>
        <ecNumber evidence="3 16">7.1.1.2</ecNumber>
    </recommendedName>
</protein>
<feature type="transmembrane region" description="Helical" evidence="16">
    <location>
        <begin position="351"/>
        <end position="370"/>
    </location>
</feature>
<feature type="transmembrane region" description="Helical" evidence="16">
    <location>
        <begin position="250"/>
        <end position="274"/>
    </location>
</feature>
<dbReference type="EMBL" id="JF802204">
    <property type="protein sequence ID" value="AEF33997.1"/>
    <property type="molecule type" value="Genomic_DNA"/>
</dbReference>
<dbReference type="GO" id="GO:0003954">
    <property type="term" value="F:NADH dehydrogenase activity"/>
    <property type="evidence" value="ECO:0007669"/>
    <property type="project" value="TreeGrafter"/>
</dbReference>
<comment type="function">
    <text evidence="16">Core subunit of the mitochondrial membrane respiratory chain NADH dehydrogenase (Complex I) which catalyzes electron transfer from NADH through the respiratory chain, using ubiquinone as an electron acceptor. Essential for the catalytic activity and assembly of complex I.</text>
</comment>
<feature type="transmembrane region" description="Helical" evidence="16">
    <location>
        <begin position="146"/>
        <end position="170"/>
    </location>
</feature>
<dbReference type="GO" id="GO:0015990">
    <property type="term" value="P:electron transport coupled proton transport"/>
    <property type="evidence" value="ECO:0007669"/>
    <property type="project" value="TreeGrafter"/>
</dbReference>
<dbReference type="InterPro" id="IPR000260">
    <property type="entry name" value="NADH4_N"/>
</dbReference>
<evidence type="ECO:0000259" key="18">
    <source>
        <dbReference type="Pfam" id="PF00361"/>
    </source>
</evidence>
<dbReference type="PRINTS" id="PR01437">
    <property type="entry name" value="NUOXDRDTASE4"/>
</dbReference>
<dbReference type="Pfam" id="PF01059">
    <property type="entry name" value="Oxidored_q5_N"/>
    <property type="match status" value="1"/>
</dbReference>
<dbReference type="AlphaFoldDB" id="K4EJF2"/>
<keyword evidence="5 16" id="KW-0813">Transport</keyword>